<evidence type="ECO:0000256" key="1">
    <source>
        <dbReference type="SAM" id="MobiDB-lite"/>
    </source>
</evidence>
<keyword evidence="3" id="KW-1185">Reference proteome</keyword>
<protein>
    <submittedName>
        <fullName evidence="2">Uncharacterized protein</fullName>
    </submittedName>
</protein>
<gene>
    <name evidence="2" type="ORF">R50_2026</name>
</gene>
<dbReference type="Proteomes" id="UP000503399">
    <property type="component" value="Chromosome"/>
</dbReference>
<dbReference type="AlphaFoldDB" id="A0A6F8ZJ92"/>
<sequence>MRGSWPVWLWRPRGWKPGARPAWPTRPGNYCWWSWRTRLCGCPPMRTTPRCHPHEPTVEAKRRFGRCLSMCDGAKPLPAFDFAAQVTEIFLPCGRVRNSHGDLPVLPPQDPHPSSQAEGTHPMPQDGATPLPEFDHSLRVKEIRPPVVRIWREGSHRGLPPHD</sequence>
<name>A0A6F8ZJ92_9FIRM</name>
<organism evidence="2 3">
    <name type="scientific">Candidatus Hydrogenisulfobacillus filiaventi</name>
    <dbReference type="NCBI Taxonomy" id="2707344"/>
    <lineage>
        <taxon>Bacteria</taxon>
        <taxon>Bacillati</taxon>
        <taxon>Bacillota</taxon>
        <taxon>Clostridia</taxon>
        <taxon>Eubacteriales</taxon>
        <taxon>Clostridiales Family XVII. Incertae Sedis</taxon>
        <taxon>Candidatus Hydrogenisulfobacillus</taxon>
    </lineage>
</organism>
<accession>A0A6F8ZJ92</accession>
<evidence type="ECO:0000313" key="3">
    <source>
        <dbReference type="Proteomes" id="UP000503399"/>
    </source>
</evidence>
<proteinExistence type="predicted"/>
<dbReference type="KEGG" id="hfv:R50_2026"/>
<feature type="region of interest" description="Disordered" evidence="1">
    <location>
        <begin position="101"/>
        <end position="140"/>
    </location>
</feature>
<dbReference type="EMBL" id="LR778114">
    <property type="protein sequence ID" value="CAB1129523.1"/>
    <property type="molecule type" value="Genomic_DNA"/>
</dbReference>
<reference evidence="2 3" key="1">
    <citation type="submission" date="2020-02" db="EMBL/GenBank/DDBJ databases">
        <authorList>
            <person name="Hogendoorn C."/>
        </authorList>
    </citation>
    <scope>NUCLEOTIDE SEQUENCE [LARGE SCALE GENOMIC DNA]</scope>
    <source>
        <strain evidence="2">R501</strain>
    </source>
</reference>
<evidence type="ECO:0000313" key="2">
    <source>
        <dbReference type="EMBL" id="CAB1129523.1"/>
    </source>
</evidence>